<keyword evidence="2" id="KW-1133">Transmembrane helix</keyword>
<dbReference type="Pfam" id="PF10009">
    <property type="entry name" value="DUF2252"/>
    <property type="match status" value="1"/>
</dbReference>
<organism evidence="3 4">
    <name type="scientific">Seminavis robusta</name>
    <dbReference type="NCBI Taxonomy" id="568900"/>
    <lineage>
        <taxon>Eukaryota</taxon>
        <taxon>Sar</taxon>
        <taxon>Stramenopiles</taxon>
        <taxon>Ochrophyta</taxon>
        <taxon>Bacillariophyta</taxon>
        <taxon>Bacillariophyceae</taxon>
        <taxon>Bacillariophycidae</taxon>
        <taxon>Naviculales</taxon>
        <taxon>Naviculaceae</taxon>
        <taxon>Seminavis</taxon>
    </lineage>
</organism>
<protein>
    <submittedName>
        <fullName evidence="3">Uncharacterized protein conserved in bacteria (DUF2252)</fullName>
    </submittedName>
</protein>
<dbReference type="InterPro" id="IPR018721">
    <property type="entry name" value="DUF2252"/>
</dbReference>
<keyword evidence="2" id="KW-0812">Transmembrane</keyword>
<feature type="compositionally biased region" description="Low complexity" evidence="1">
    <location>
        <begin position="1"/>
        <end position="14"/>
    </location>
</feature>
<feature type="region of interest" description="Disordered" evidence="1">
    <location>
        <begin position="1"/>
        <end position="41"/>
    </location>
</feature>
<feature type="transmembrane region" description="Helical" evidence="2">
    <location>
        <begin position="56"/>
        <end position="74"/>
    </location>
</feature>
<dbReference type="AlphaFoldDB" id="A0A9N8EHX8"/>
<dbReference type="OrthoDB" id="9975454at2759"/>
<gene>
    <name evidence="3" type="ORF">SEMRO_1028_G233170.1</name>
</gene>
<proteinExistence type="predicted"/>
<dbReference type="PANTHER" id="PTHR39441:SF1">
    <property type="entry name" value="DUF2252 DOMAIN-CONTAINING PROTEIN"/>
    <property type="match status" value="1"/>
</dbReference>
<dbReference type="Proteomes" id="UP001153069">
    <property type="component" value="Unassembled WGS sequence"/>
</dbReference>
<evidence type="ECO:0000256" key="2">
    <source>
        <dbReference type="SAM" id="Phobius"/>
    </source>
</evidence>
<evidence type="ECO:0000313" key="3">
    <source>
        <dbReference type="EMBL" id="CAB9519586.1"/>
    </source>
</evidence>
<accession>A0A9N8EHX8</accession>
<dbReference type="EMBL" id="CAICTM010001026">
    <property type="protein sequence ID" value="CAB9519586.1"/>
    <property type="molecule type" value="Genomic_DNA"/>
</dbReference>
<comment type="caution">
    <text evidence="3">The sequence shown here is derived from an EMBL/GenBank/DDBJ whole genome shotgun (WGS) entry which is preliminary data.</text>
</comment>
<reference evidence="3" key="1">
    <citation type="submission" date="2020-06" db="EMBL/GenBank/DDBJ databases">
        <authorList>
            <consortium name="Plant Systems Biology data submission"/>
        </authorList>
    </citation>
    <scope>NUCLEOTIDE SEQUENCE</scope>
    <source>
        <strain evidence="3">D6</strain>
    </source>
</reference>
<evidence type="ECO:0000256" key="1">
    <source>
        <dbReference type="SAM" id="MobiDB-lite"/>
    </source>
</evidence>
<sequence length="635" mass="71585">MHSPSSKNNPNRPSGESSLLLPHSHHRQEDADDTLGARAGSSRDDYRISSRWNVKIGLLLTSVCAVAFSTMVFLQSNRGALLTEEALEESSGSISNLLPPQDIAMMGGSKKKLLKRFKNHKKQKKDGTTYLSRFVSPAVKPRCSWVMDQFRKRDEGTPPLDLEQRYVAQSEDPNVFYRATAHIFWQDFAAGDWGGDFTRTFLLHNDPDSDDSKEEVDNDPKNIQRQDGALLTKRDVWTWVTGTKDCGVEHGDVVFGVNDFDEAAIFDFQVDVVRIAVSICSHAITNQLNEDEVDQALEIFFASYVHTVLDYEDNEDALLFELTPKTAQGELRKFLKKSQRKRSSKKQLTKFTTRDPVTQERHFIKGPVDVPHETTRLASLSPEMLAQVKQAFNVTHYGATMVKLGWAVPPWDDTYYRVLDVASRIGSGIGSFGVDRYYVLLKGRDGLLDDQGEDGSAVILDVKFQPPSAVSWVLDEEDTAWYKVKFPNEAARVVEAQRRLTSYTDPFTGWVMLRNLDPNSTSYGQDQPFSVRQRSPWKDSLDLDSLTDPDDFNQFVSQMAISTATSHVRGSVAKAPGDFKHVIGTVLGGSEHKRQEWGQVLAKVSRGYREQVLLDFECFRDYVQEHYASPDPSST</sequence>
<name>A0A9N8EHX8_9STRA</name>
<evidence type="ECO:0000313" key="4">
    <source>
        <dbReference type="Proteomes" id="UP001153069"/>
    </source>
</evidence>
<keyword evidence="2" id="KW-0472">Membrane</keyword>
<keyword evidence="4" id="KW-1185">Reference proteome</keyword>
<dbReference type="PANTHER" id="PTHR39441">
    <property type="entry name" value="DUF2252 DOMAIN-CONTAINING PROTEIN"/>
    <property type="match status" value="1"/>
</dbReference>